<keyword evidence="1" id="KW-1133">Transmembrane helix</keyword>
<sequence>MNGHCCVRSAVVLFFIWGHLGVPTFSKRGILRRRRAQSNVKGTPQFLLYVCPKNAFLFNCPFTKATRQGRKRVHYLHVLVCIYIHVGPQECFYVHSTLYCANL</sequence>
<keyword evidence="1" id="KW-0472">Membrane</keyword>
<evidence type="ECO:0000313" key="3">
    <source>
        <dbReference type="Proteomes" id="UP000078555"/>
    </source>
</evidence>
<name>A0A1A8Z3N7_PLAOA</name>
<evidence type="ECO:0000256" key="1">
    <source>
        <dbReference type="SAM" id="Phobius"/>
    </source>
</evidence>
<reference evidence="3" key="1">
    <citation type="submission" date="2016-05" db="EMBL/GenBank/DDBJ databases">
        <authorList>
            <person name="Naeem Raeece"/>
        </authorList>
    </citation>
    <scope>NUCLEOTIDE SEQUENCE [LARGE SCALE GENOMIC DNA]</scope>
</reference>
<dbReference type="AlphaFoldDB" id="A0A1A8Z3N7"/>
<protein>
    <submittedName>
        <fullName evidence="2">Uncharacterized protein</fullName>
    </submittedName>
</protein>
<feature type="transmembrane region" description="Helical" evidence="1">
    <location>
        <begin position="6"/>
        <end position="25"/>
    </location>
</feature>
<dbReference type="Proteomes" id="UP000078555">
    <property type="component" value="Unassembled WGS sequence"/>
</dbReference>
<keyword evidence="3" id="KW-1185">Reference proteome</keyword>
<proteinExistence type="predicted"/>
<keyword evidence="1" id="KW-0812">Transmembrane</keyword>
<accession>A0A1A8Z3N7</accession>
<organism evidence="2 3">
    <name type="scientific">Plasmodium ovale wallikeri</name>
    <dbReference type="NCBI Taxonomy" id="864142"/>
    <lineage>
        <taxon>Eukaryota</taxon>
        <taxon>Sar</taxon>
        <taxon>Alveolata</taxon>
        <taxon>Apicomplexa</taxon>
        <taxon>Aconoidasida</taxon>
        <taxon>Haemosporida</taxon>
        <taxon>Plasmodiidae</taxon>
        <taxon>Plasmodium</taxon>
        <taxon>Plasmodium (Plasmodium)</taxon>
    </lineage>
</organism>
<gene>
    <name evidence="2" type="ORF">POVWA1_038040</name>
</gene>
<evidence type="ECO:0000313" key="2">
    <source>
        <dbReference type="EMBL" id="SBT38485.1"/>
    </source>
</evidence>
<dbReference type="EMBL" id="FLRD01000108">
    <property type="protein sequence ID" value="SBT38485.1"/>
    <property type="molecule type" value="Genomic_DNA"/>
</dbReference>